<feature type="non-terminal residue" evidence="1">
    <location>
        <position position="76"/>
    </location>
</feature>
<accession>A0AAD8AZ02</accession>
<dbReference type="EMBL" id="JASAOG010000202">
    <property type="protein sequence ID" value="KAK0044213.1"/>
    <property type="molecule type" value="Genomic_DNA"/>
</dbReference>
<proteinExistence type="predicted"/>
<evidence type="ECO:0000313" key="1">
    <source>
        <dbReference type="EMBL" id="KAK0044213.1"/>
    </source>
</evidence>
<evidence type="ECO:0000313" key="2">
    <source>
        <dbReference type="Proteomes" id="UP001233172"/>
    </source>
</evidence>
<feature type="non-terminal residue" evidence="1">
    <location>
        <position position="1"/>
    </location>
</feature>
<comment type="caution">
    <text evidence="1">The sequence shown here is derived from an EMBL/GenBank/DDBJ whole genome shotgun (WGS) entry which is preliminary data.</text>
</comment>
<gene>
    <name evidence="1" type="ORF">Bpfe_026347</name>
</gene>
<keyword evidence="2" id="KW-1185">Reference proteome</keyword>
<organism evidence="1 2">
    <name type="scientific">Biomphalaria pfeifferi</name>
    <name type="common">Bloodfluke planorb</name>
    <name type="synonym">Freshwater snail</name>
    <dbReference type="NCBI Taxonomy" id="112525"/>
    <lineage>
        <taxon>Eukaryota</taxon>
        <taxon>Metazoa</taxon>
        <taxon>Spiralia</taxon>
        <taxon>Lophotrochozoa</taxon>
        <taxon>Mollusca</taxon>
        <taxon>Gastropoda</taxon>
        <taxon>Heterobranchia</taxon>
        <taxon>Euthyneura</taxon>
        <taxon>Panpulmonata</taxon>
        <taxon>Hygrophila</taxon>
        <taxon>Lymnaeoidea</taxon>
        <taxon>Planorbidae</taxon>
        <taxon>Biomphalaria</taxon>
    </lineage>
</organism>
<sequence>VTSLKTTLRFEDHRLSYSAKSFDELLRLQLESQTFLKEVIVVPPFEFPLECFNQQLSHSFFWLRNVLLIFSVMDTC</sequence>
<name>A0AAD8AZ02_BIOPF</name>
<reference evidence="1" key="1">
    <citation type="journal article" date="2023" name="PLoS Negl. Trop. Dis.">
        <title>A genome sequence for Biomphalaria pfeifferi, the major vector snail for the human-infecting parasite Schistosoma mansoni.</title>
        <authorList>
            <person name="Bu L."/>
            <person name="Lu L."/>
            <person name="Laidemitt M.R."/>
            <person name="Zhang S.M."/>
            <person name="Mutuku M."/>
            <person name="Mkoji G."/>
            <person name="Steinauer M."/>
            <person name="Loker E.S."/>
        </authorList>
    </citation>
    <scope>NUCLEOTIDE SEQUENCE</scope>
    <source>
        <strain evidence="1">KasaAsao</strain>
    </source>
</reference>
<reference evidence="1" key="2">
    <citation type="submission" date="2023-04" db="EMBL/GenBank/DDBJ databases">
        <authorList>
            <person name="Bu L."/>
            <person name="Lu L."/>
            <person name="Laidemitt M.R."/>
            <person name="Zhang S.M."/>
            <person name="Mutuku M."/>
            <person name="Mkoji G."/>
            <person name="Steinauer M."/>
            <person name="Loker E.S."/>
        </authorList>
    </citation>
    <scope>NUCLEOTIDE SEQUENCE</scope>
    <source>
        <strain evidence="1">KasaAsao</strain>
        <tissue evidence="1">Whole Snail</tissue>
    </source>
</reference>
<dbReference type="AlphaFoldDB" id="A0AAD8AZ02"/>
<dbReference type="Proteomes" id="UP001233172">
    <property type="component" value="Unassembled WGS sequence"/>
</dbReference>
<protein>
    <submittedName>
        <fullName evidence="1">Uncharacterized protein</fullName>
    </submittedName>
</protein>